<dbReference type="OrthoDB" id="10522125at2759"/>
<dbReference type="EMBL" id="CACVKT020006817">
    <property type="protein sequence ID" value="CAC5403687.1"/>
    <property type="molecule type" value="Genomic_DNA"/>
</dbReference>
<dbReference type="AlphaFoldDB" id="A0A6J8D7R7"/>
<keyword evidence="2" id="KW-1185">Reference proteome</keyword>
<protein>
    <submittedName>
        <fullName evidence="1">Uncharacterized protein</fullName>
    </submittedName>
</protein>
<dbReference type="Proteomes" id="UP000507470">
    <property type="component" value="Unassembled WGS sequence"/>
</dbReference>
<sequence length="162" mass="19213">MDQLSGTHIRKKDIDKLESIQKKRARFITKDYKSRDEGCMTKMLQEHQLPSLQSRRQHQRLIFFFKVVEGKIPALPPDDLIKFHRPKRQIRATTFNNFIIKNIRDQQVRNNKRAVIVPNSKTDQFKNSIFVRTAVEWNHLEDSVVCVTTTEEFKTAFLSKRD</sequence>
<evidence type="ECO:0000313" key="2">
    <source>
        <dbReference type="Proteomes" id="UP000507470"/>
    </source>
</evidence>
<gene>
    <name evidence="1" type="ORF">MCOR_37560</name>
</gene>
<accession>A0A6J8D7R7</accession>
<organism evidence="1 2">
    <name type="scientific">Mytilus coruscus</name>
    <name type="common">Sea mussel</name>
    <dbReference type="NCBI Taxonomy" id="42192"/>
    <lineage>
        <taxon>Eukaryota</taxon>
        <taxon>Metazoa</taxon>
        <taxon>Spiralia</taxon>
        <taxon>Lophotrochozoa</taxon>
        <taxon>Mollusca</taxon>
        <taxon>Bivalvia</taxon>
        <taxon>Autobranchia</taxon>
        <taxon>Pteriomorphia</taxon>
        <taxon>Mytilida</taxon>
        <taxon>Mytiloidea</taxon>
        <taxon>Mytilidae</taxon>
        <taxon>Mytilinae</taxon>
        <taxon>Mytilus</taxon>
    </lineage>
</organism>
<evidence type="ECO:0000313" key="1">
    <source>
        <dbReference type="EMBL" id="CAC5403687.1"/>
    </source>
</evidence>
<name>A0A6J8D7R7_MYTCO</name>
<proteinExistence type="predicted"/>
<reference evidence="1 2" key="1">
    <citation type="submission" date="2020-06" db="EMBL/GenBank/DDBJ databases">
        <authorList>
            <person name="Li R."/>
            <person name="Bekaert M."/>
        </authorList>
    </citation>
    <scope>NUCLEOTIDE SEQUENCE [LARGE SCALE GENOMIC DNA]</scope>
    <source>
        <strain evidence="2">wild</strain>
    </source>
</reference>